<dbReference type="Proteomes" id="UP000011135">
    <property type="component" value="Unassembled WGS sequence"/>
</dbReference>
<dbReference type="AlphaFoldDB" id="L8JNB6"/>
<protein>
    <recommendedName>
        <fullName evidence="3">DUF4440 domain-containing protein</fullName>
    </recommendedName>
</protein>
<keyword evidence="2" id="KW-1185">Reference proteome</keyword>
<sequence length="90" mass="10104">MIDHEGGWSDRNGELEWVENSTYKPDSFYYEIKRLDIFDNGTAIISGTGHILSDSSETVYQSSNVLIRQNGSWKAISSHVSGVKKLVLQP</sequence>
<name>L8JNB6_9BACT</name>
<accession>L8JNB6</accession>
<proteinExistence type="predicted"/>
<dbReference type="EMBL" id="AMZN01000055">
    <property type="protein sequence ID" value="ELR70310.1"/>
    <property type="molecule type" value="Genomic_DNA"/>
</dbReference>
<dbReference type="eggNOG" id="ENOG5034096">
    <property type="taxonomic scope" value="Bacteria"/>
</dbReference>
<comment type="caution">
    <text evidence="1">The sequence shown here is derived from an EMBL/GenBank/DDBJ whole genome shotgun (WGS) entry which is preliminary data.</text>
</comment>
<evidence type="ECO:0000313" key="1">
    <source>
        <dbReference type="EMBL" id="ELR70310.1"/>
    </source>
</evidence>
<dbReference type="InterPro" id="IPR032710">
    <property type="entry name" value="NTF2-like_dom_sf"/>
</dbReference>
<gene>
    <name evidence="1" type="ORF">C900_03995</name>
</gene>
<dbReference type="Gene3D" id="3.10.450.50">
    <property type="match status" value="1"/>
</dbReference>
<evidence type="ECO:0000313" key="2">
    <source>
        <dbReference type="Proteomes" id="UP000011135"/>
    </source>
</evidence>
<reference evidence="1 2" key="1">
    <citation type="submission" date="2012-12" db="EMBL/GenBank/DDBJ databases">
        <title>Genome assembly of Fulvivirga imtechensis AK7.</title>
        <authorList>
            <person name="Nupur N."/>
            <person name="Khatri I."/>
            <person name="Kumar R."/>
            <person name="Subramanian S."/>
            <person name="Pinnaka A."/>
        </authorList>
    </citation>
    <scope>NUCLEOTIDE SEQUENCE [LARGE SCALE GENOMIC DNA]</scope>
    <source>
        <strain evidence="1 2">AK7</strain>
    </source>
</reference>
<dbReference type="SUPFAM" id="SSF54427">
    <property type="entry name" value="NTF2-like"/>
    <property type="match status" value="1"/>
</dbReference>
<organism evidence="1 2">
    <name type="scientific">Fulvivirga imtechensis AK7</name>
    <dbReference type="NCBI Taxonomy" id="1237149"/>
    <lineage>
        <taxon>Bacteria</taxon>
        <taxon>Pseudomonadati</taxon>
        <taxon>Bacteroidota</taxon>
        <taxon>Cytophagia</taxon>
        <taxon>Cytophagales</taxon>
        <taxon>Fulvivirgaceae</taxon>
        <taxon>Fulvivirga</taxon>
    </lineage>
</organism>
<evidence type="ECO:0008006" key="3">
    <source>
        <dbReference type="Google" id="ProtNLM"/>
    </source>
</evidence>